<reference evidence="1 2" key="1">
    <citation type="submission" date="2019-02" db="EMBL/GenBank/DDBJ databases">
        <title>Genome sequencing of the rare red list fungi Antrodiella citrinella (Flaviporus citrinellus).</title>
        <authorList>
            <person name="Buettner E."/>
            <person name="Kellner H."/>
        </authorList>
    </citation>
    <scope>NUCLEOTIDE SEQUENCE [LARGE SCALE GENOMIC DNA]</scope>
    <source>
        <strain evidence="1 2">DSM 108506</strain>
    </source>
</reference>
<keyword evidence="2" id="KW-1185">Reference proteome</keyword>
<name>A0A4S4MWT4_9APHY</name>
<evidence type="ECO:0000313" key="1">
    <source>
        <dbReference type="EMBL" id="THH30844.1"/>
    </source>
</evidence>
<accession>A0A4S4MWT4</accession>
<organism evidence="1 2">
    <name type="scientific">Antrodiella citrinella</name>
    <dbReference type="NCBI Taxonomy" id="2447956"/>
    <lineage>
        <taxon>Eukaryota</taxon>
        <taxon>Fungi</taxon>
        <taxon>Dikarya</taxon>
        <taxon>Basidiomycota</taxon>
        <taxon>Agaricomycotina</taxon>
        <taxon>Agaricomycetes</taxon>
        <taxon>Polyporales</taxon>
        <taxon>Steccherinaceae</taxon>
        <taxon>Antrodiella</taxon>
    </lineage>
</organism>
<protein>
    <submittedName>
        <fullName evidence="1">Uncharacterized protein</fullName>
    </submittedName>
</protein>
<sequence length="356" mass="39742">MCAGPYSTLYSLDKLRGHKDEQIIQYWMVHVVYDFMLYGATQTMKKKPPPEAVMSSGLTRFVKNVIDCDEPLALLSIAKWIEEEMSMSLTRFLDFQLSMDNNDSPFVFEKAATVYLGHALNGSETSTLEQVSTFYTAVPEWAKLPAQLVAVTLDLTSGTHTFSTVKFGSSIHDLPSSQLGMKTNSTVQTIDWLRDPRGVPFLFPDNSYGPDSVVLVRLQDNTFVWIVTQMKMLATRQLLDRGTSNDAISSVTPFNFFQRGNITKANQESLKANALSRMARIVEGHGPLRILRVVVAYDAVMPNNIQAYPNGLETDGQYPLARLRQPDYSDLTSPAIDKTLRNIIDPRGVSNALGKL</sequence>
<dbReference type="EMBL" id="SGPM01000066">
    <property type="protein sequence ID" value="THH30844.1"/>
    <property type="molecule type" value="Genomic_DNA"/>
</dbReference>
<dbReference type="OrthoDB" id="2393824at2759"/>
<dbReference type="Proteomes" id="UP000308730">
    <property type="component" value="Unassembled WGS sequence"/>
</dbReference>
<proteinExistence type="predicted"/>
<evidence type="ECO:0000313" key="2">
    <source>
        <dbReference type="Proteomes" id="UP000308730"/>
    </source>
</evidence>
<gene>
    <name evidence="1" type="ORF">EUX98_g3346</name>
</gene>
<dbReference type="AlphaFoldDB" id="A0A4S4MWT4"/>
<comment type="caution">
    <text evidence="1">The sequence shown here is derived from an EMBL/GenBank/DDBJ whole genome shotgun (WGS) entry which is preliminary data.</text>
</comment>